<accession>A0ABV8MUT7</accession>
<proteinExistence type="predicted"/>
<evidence type="ECO:0000313" key="3">
    <source>
        <dbReference type="Proteomes" id="UP001595791"/>
    </source>
</evidence>
<dbReference type="PANTHER" id="PTHR42923">
    <property type="entry name" value="PROTOPORPHYRINOGEN OXIDASE"/>
    <property type="match status" value="1"/>
</dbReference>
<reference evidence="3" key="1">
    <citation type="journal article" date="2019" name="Int. J. Syst. Evol. Microbiol.">
        <title>The Global Catalogue of Microorganisms (GCM) 10K type strain sequencing project: providing services to taxonomists for standard genome sequencing and annotation.</title>
        <authorList>
            <consortium name="The Broad Institute Genomics Platform"/>
            <consortium name="The Broad Institute Genome Sequencing Center for Infectious Disease"/>
            <person name="Wu L."/>
            <person name="Ma J."/>
        </authorList>
    </citation>
    <scope>NUCLEOTIDE SEQUENCE [LARGE SCALE GENOMIC DNA]</scope>
    <source>
        <strain evidence="3">LMG 29894</strain>
    </source>
</reference>
<dbReference type="PANTHER" id="PTHR42923:SF46">
    <property type="entry name" value="AMINE OXIDASE"/>
    <property type="match status" value="1"/>
</dbReference>
<keyword evidence="3" id="KW-1185">Reference proteome</keyword>
<dbReference type="SUPFAM" id="SSF51905">
    <property type="entry name" value="FAD/NAD(P)-binding domain"/>
    <property type="match status" value="1"/>
</dbReference>
<dbReference type="PRINTS" id="PR00419">
    <property type="entry name" value="ADXRDTASE"/>
</dbReference>
<dbReference type="Pfam" id="PF01593">
    <property type="entry name" value="Amino_oxidase"/>
    <property type="match status" value="1"/>
</dbReference>
<dbReference type="Gene3D" id="3.50.50.60">
    <property type="entry name" value="FAD/NAD(P)-binding domain"/>
    <property type="match status" value="1"/>
</dbReference>
<evidence type="ECO:0000313" key="2">
    <source>
        <dbReference type="EMBL" id="MFC4161794.1"/>
    </source>
</evidence>
<dbReference type="RefSeq" id="WP_378168316.1">
    <property type="nucleotide sequence ID" value="NZ_JBHSBU010000002.1"/>
</dbReference>
<sequence length="432" mass="49228">MSQSQRIAVIGAGPMGLMVALELVRRGHQADIFEHDDRIGGMSASFDFDGLPLERYYHFICKTDYPLFELLRELGLGDRLKWVDTRMGYYFDGKLHPWGTPQALLRFPGLDLISKLRYAALVMKTKNIDDWRALDQVNVIDWLKQGMGEKAYQVLWKSLFELKFHEYTNQISAAWLGTRIKRIGLSRRSLFQEQLGYLQGGSAVLLEAMEKEIRARGGQIFLRAPVQQVLADNGRTSGVMVNGERHEYDQVVSTVPIQYIPRLVPDLPADFRARIDAIKNIAVACVVLKLKQPITGNFWVNINDRSIEIPGVIEYSNLNPLGCSVLYAPFYMPQTHPKYRQDDAVLIDEVMGYLGKLNPDFRPDWVLARHCSRYEFAQTVCPPGFFDMLPPMRTPLDGLWMADTAYYYPEDRSICESVKIGRQLAEAVHAAA</sequence>
<dbReference type="EMBL" id="JBHSBU010000002">
    <property type="protein sequence ID" value="MFC4161794.1"/>
    <property type="molecule type" value="Genomic_DNA"/>
</dbReference>
<comment type="caution">
    <text evidence="2">The sequence shown here is derived from an EMBL/GenBank/DDBJ whole genome shotgun (WGS) entry which is preliminary data.</text>
</comment>
<name>A0ABV8MUT7_9NEIS</name>
<protein>
    <submittedName>
        <fullName evidence="2">NAD(P)/FAD-dependent oxidoreductase</fullName>
    </submittedName>
</protein>
<dbReference type="InterPro" id="IPR002937">
    <property type="entry name" value="Amino_oxidase"/>
</dbReference>
<dbReference type="NCBIfam" id="NF005560">
    <property type="entry name" value="PRK07233.1"/>
    <property type="match status" value="1"/>
</dbReference>
<dbReference type="InterPro" id="IPR050464">
    <property type="entry name" value="Zeta_carotene_desat/Oxidored"/>
</dbReference>
<dbReference type="InterPro" id="IPR036188">
    <property type="entry name" value="FAD/NAD-bd_sf"/>
</dbReference>
<evidence type="ECO:0000259" key="1">
    <source>
        <dbReference type="Pfam" id="PF01593"/>
    </source>
</evidence>
<organism evidence="2 3">
    <name type="scientific">Chitinimonas lacunae</name>
    <dbReference type="NCBI Taxonomy" id="1963018"/>
    <lineage>
        <taxon>Bacteria</taxon>
        <taxon>Pseudomonadati</taxon>
        <taxon>Pseudomonadota</taxon>
        <taxon>Betaproteobacteria</taxon>
        <taxon>Neisseriales</taxon>
        <taxon>Chitinibacteraceae</taxon>
        <taxon>Chitinimonas</taxon>
    </lineage>
</organism>
<dbReference type="Proteomes" id="UP001595791">
    <property type="component" value="Unassembled WGS sequence"/>
</dbReference>
<gene>
    <name evidence="2" type="ORF">ACFOW7_20870</name>
</gene>
<feature type="domain" description="Amine oxidase" evidence="1">
    <location>
        <begin position="16"/>
        <end position="402"/>
    </location>
</feature>